<protein>
    <submittedName>
        <fullName evidence="1">Uncharacterized protein</fullName>
    </submittedName>
</protein>
<evidence type="ECO:0000313" key="2">
    <source>
        <dbReference type="Proteomes" id="UP000182888"/>
    </source>
</evidence>
<dbReference type="EMBL" id="CCND01000004">
    <property type="protein sequence ID" value="CDX50715.1"/>
    <property type="molecule type" value="Genomic_DNA"/>
</dbReference>
<dbReference type="Proteomes" id="UP000182888">
    <property type="component" value="Unassembled WGS sequence"/>
</dbReference>
<accession>A0A0K2VPS8</accession>
<gene>
    <name evidence="1" type="ORF">MPL1032_120012</name>
</gene>
<dbReference type="AlphaFoldDB" id="A0A0K2VPS8"/>
<name>A0A0K2VPS8_MESPL</name>
<reference evidence="2" key="1">
    <citation type="submission" date="2014-08" db="EMBL/GenBank/DDBJ databases">
        <authorList>
            <person name="Edwards T."/>
        </authorList>
    </citation>
    <scope>NUCLEOTIDE SEQUENCE [LARGE SCALE GENOMIC DNA]</scope>
</reference>
<proteinExistence type="predicted"/>
<organism evidence="1 2">
    <name type="scientific">Mesorhizobium plurifarium</name>
    <dbReference type="NCBI Taxonomy" id="69974"/>
    <lineage>
        <taxon>Bacteria</taxon>
        <taxon>Pseudomonadati</taxon>
        <taxon>Pseudomonadota</taxon>
        <taxon>Alphaproteobacteria</taxon>
        <taxon>Hyphomicrobiales</taxon>
        <taxon>Phyllobacteriaceae</taxon>
        <taxon>Mesorhizobium</taxon>
    </lineage>
</organism>
<evidence type="ECO:0000313" key="1">
    <source>
        <dbReference type="EMBL" id="CDX50715.1"/>
    </source>
</evidence>
<sequence>MNCVAFIAANSASKRLSRKLSGVYPPKMPDVELT</sequence>